<dbReference type="STRING" id="441209.GCA_001870665_00220"/>
<dbReference type="KEGG" id="rbg:BG454_00610"/>
<evidence type="ECO:0000313" key="4">
    <source>
        <dbReference type="Proteomes" id="UP000228948"/>
    </source>
</evidence>
<proteinExistence type="predicted"/>
<dbReference type="AlphaFoldDB" id="A0A2K8KCM1"/>
<evidence type="ECO:0000259" key="2">
    <source>
        <dbReference type="Pfam" id="PF07331"/>
    </source>
</evidence>
<keyword evidence="1" id="KW-0472">Membrane</keyword>
<keyword evidence="1" id="KW-1133">Transmembrane helix</keyword>
<sequence length="157" mass="17070">MIRQLSQAAQRDILLALLVILLGTAGLLDIRHGTWRPGPGVGNHLIPMIVHWVFVLTGLALFAGRIRTSNEEEPVLTISLAPVLGGLLWAGLYFLAVRHLGVAVATTGFMAIAIWALSYSDERKPFSIWVVSMCAGAVFWVLFTQLAPILLASPILF</sequence>
<dbReference type="EMBL" id="CP024899">
    <property type="protein sequence ID" value="ATX64518.1"/>
    <property type="molecule type" value="Genomic_DNA"/>
</dbReference>
<feature type="transmembrane region" description="Helical" evidence="1">
    <location>
        <begin position="100"/>
        <end position="119"/>
    </location>
</feature>
<feature type="transmembrane region" description="Helical" evidence="1">
    <location>
        <begin position="44"/>
        <end position="63"/>
    </location>
</feature>
<dbReference type="Pfam" id="PF07331">
    <property type="entry name" value="TctB"/>
    <property type="match status" value="1"/>
</dbReference>
<dbReference type="RefSeq" id="WP_071479434.1">
    <property type="nucleotide sequence ID" value="NZ_CP024899.1"/>
</dbReference>
<evidence type="ECO:0000256" key="1">
    <source>
        <dbReference type="SAM" id="Phobius"/>
    </source>
</evidence>
<dbReference type="InterPro" id="IPR009936">
    <property type="entry name" value="DUF1468"/>
</dbReference>
<feature type="transmembrane region" description="Helical" evidence="1">
    <location>
        <begin position="126"/>
        <end position="151"/>
    </location>
</feature>
<reference evidence="3 4" key="1">
    <citation type="submission" date="2017-11" db="EMBL/GenBank/DDBJ databases">
        <title>Revised Sequence and Annotation of the Rhodobaca barguzinensis strain alga05 Genome.</title>
        <authorList>
            <person name="Kopejtka K."/>
            <person name="Tomasch J.M."/>
            <person name="Bunk B."/>
            <person name="Koblizek M."/>
        </authorList>
    </citation>
    <scope>NUCLEOTIDE SEQUENCE [LARGE SCALE GENOMIC DNA]</scope>
    <source>
        <strain evidence="4">alga05</strain>
    </source>
</reference>
<accession>A0A2K8KCM1</accession>
<dbReference type="Proteomes" id="UP000228948">
    <property type="component" value="Chromosome"/>
</dbReference>
<feature type="domain" description="DUF1468" evidence="2">
    <location>
        <begin position="15"/>
        <end position="146"/>
    </location>
</feature>
<dbReference type="OrthoDB" id="7854711at2"/>
<feature type="transmembrane region" description="Helical" evidence="1">
    <location>
        <begin position="12"/>
        <end position="32"/>
    </location>
</feature>
<name>A0A2K8KCM1_9RHOB</name>
<protein>
    <recommendedName>
        <fullName evidence="2">DUF1468 domain-containing protein</fullName>
    </recommendedName>
</protein>
<gene>
    <name evidence="3" type="ORF">BG454_00610</name>
</gene>
<organism evidence="3 4">
    <name type="scientific">Roseinatronobacter bogoriensis subsp. barguzinensis</name>
    <dbReference type="NCBI Taxonomy" id="441209"/>
    <lineage>
        <taxon>Bacteria</taxon>
        <taxon>Pseudomonadati</taxon>
        <taxon>Pseudomonadota</taxon>
        <taxon>Alphaproteobacteria</taxon>
        <taxon>Rhodobacterales</taxon>
        <taxon>Paracoccaceae</taxon>
        <taxon>Roseinatronobacter</taxon>
    </lineage>
</organism>
<keyword evidence="4" id="KW-1185">Reference proteome</keyword>
<feature type="transmembrane region" description="Helical" evidence="1">
    <location>
        <begin position="75"/>
        <end position="94"/>
    </location>
</feature>
<keyword evidence="1" id="KW-0812">Transmembrane</keyword>
<evidence type="ECO:0000313" key="3">
    <source>
        <dbReference type="EMBL" id="ATX64518.1"/>
    </source>
</evidence>